<sequence length="206" mass="23250">REFLRAINQFATTLTEMFLSNSNFELQLWNNYFHLAVAFLTQDSLQLENFSPAKRNSILAKYGDMRATIGASIRDMWYSLGQRKIEFIPGMVGPILEMTLVPELELRKSTIPIFFDMMLCEHQLSGSFSRVRAEAAPGGAGWGGMLWEPPAPGGLLSCCQSHPELAKPGEDFVRLVSELLERLLDYRAVMNDENKTYSMSCTVNLL</sequence>
<dbReference type="AlphaFoldDB" id="A0A850VBD3"/>
<dbReference type="GO" id="GO:0005737">
    <property type="term" value="C:cytoplasm"/>
    <property type="evidence" value="ECO:0007669"/>
    <property type="project" value="TreeGrafter"/>
</dbReference>
<protein>
    <submittedName>
        <fullName evidence="2">DOCK2 protein</fullName>
    </submittedName>
</protein>
<dbReference type="Pfam" id="PF23554">
    <property type="entry name" value="TPR_DOCK"/>
    <property type="match status" value="1"/>
</dbReference>
<dbReference type="GO" id="GO:0007264">
    <property type="term" value="P:small GTPase-mediated signal transduction"/>
    <property type="evidence" value="ECO:0007669"/>
    <property type="project" value="InterPro"/>
</dbReference>
<dbReference type="InterPro" id="IPR056372">
    <property type="entry name" value="TPR_DOCK"/>
</dbReference>
<name>A0A850VBD3_9CORV</name>
<feature type="domain" description="Dedicator of cytokinesis TPR repeats region" evidence="1">
    <location>
        <begin position="3"/>
        <end position="134"/>
    </location>
</feature>
<dbReference type="GO" id="GO:0005886">
    <property type="term" value="C:plasma membrane"/>
    <property type="evidence" value="ECO:0007669"/>
    <property type="project" value="TreeGrafter"/>
</dbReference>
<organism evidence="2 3">
    <name type="scientific">Chloropsis hardwickii</name>
    <dbReference type="NCBI Taxonomy" id="667144"/>
    <lineage>
        <taxon>Eukaryota</taxon>
        <taxon>Metazoa</taxon>
        <taxon>Chordata</taxon>
        <taxon>Craniata</taxon>
        <taxon>Vertebrata</taxon>
        <taxon>Euteleostomi</taxon>
        <taxon>Archelosauria</taxon>
        <taxon>Archosauria</taxon>
        <taxon>Dinosauria</taxon>
        <taxon>Saurischia</taxon>
        <taxon>Theropoda</taxon>
        <taxon>Coelurosauria</taxon>
        <taxon>Aves</taxon>
        <taxon>Neognathae</taxon>
        <taxon>Neoaves</taxon>
        <taxon>Telluraves</taxon>
        <taxon>Australaves</taxon>
        <taxon>Passeriformes</taxon>
        <taxon>Corvoidea</taxon>
        <taxon>Irenidae</taxon>
        <taxon>Chloropsis</taxon>
    </lineage>
</organism>
<dbReference type="GO" id="GO:0031267">
    <property type="term" value="F:small GTPase binding"/>
    <property type="evidence" value="ECO:0007669"/>
    <property type="project" value="TreeGrafter"/>
</dbReference>
<reference evidence="2" key="1">
    <citation type="submission" date="2019-10" db="EMBL/GenBank/DDBJ databases">
        <title>Bird 10,000 Genomes (B10K) Project - Family phase.</title>
        <authorList>
            <person name="Zhang G."/>
        </authorList>
    </citation>
    <scope>NUCLEOTIDE SEQUENCE</scope>
    <source>
        <strain evidence="2">B10K-IZ-033-78</strain>
        <tissue evidence="2">Muscle</tissue>
    </source>
</reference>
<proteinExistence type="predicted"/>
<gene>
    <name evidence="2" type="primary">Dock2_1</name>
    <name evidence="2" type="ORF">CHLHAR_R12758</name>
</gene>
<dbReference type="EMBL" id="WEIW01004549">
    <property type="protein sequence ID" value="NWH41715.1"/>
    <property type="molecule type" value="Genomic_DNA"/>
</dbReference>
<keyword evidence="3" id="KW-1185">Reference proteome</keyword>
<dbReference type="Proteomes" id="UP000640999">
    <property type="component" value="Unassembled WGS sequence"/>
</dbReference>
<evidence type="ECO:0000313" key="3">
    <source>
        <dbReference type="Proteomes" id="UP000640999"/>
    </source>
</evidence>
<feature type="non-terminal residue" evidence="2">
    <location>
        <position position="1"/>
    </location>
</feature>
<dbReference type="GO" id="GO:0007520">
    <property type="term" value="P:myoblast fusion"/>
    <property type="evidence" value="ECO:0007669"/>
    <property type="project" value="TreeGrafter"/>
</dbReference>
<dbReference type="OrthoDB" id="18896at2759"/>
<dbReference type="GO" id="GO:0005085">
    <property type="term" value="F:guanyl-nucleotide exchange factor activity"/>
    <property type="evidence" value="ECO:0007669"/>
    <property type="project" value="InterPro"/>
</dbReference>
<feature type="non-terminal residue" evidence="2">
    <location>
        <position position="206"/>
    </location>
</feature>
<dbReference type="InterPro" id="IPR026791">
    <property type="entry name" value="DOCK"/>
</dbReference>
<evidence type="ECO:0000313" key="2">
    <source>
        <dbReference type="EMBL" id="NWH41715.1"/>
    </source>
</evidence>
<dbReference type="PANTHER" id="PTHR45653">
    <property type="entry name" value="DEDICATOR OF CYTOKINESIS"/>
    <property type="match status" value="1"/>
</dbReference>
<comment type="caution">
    <text evidence="2">The sequence shown here is derived from an EMBL/GenBank/DDBJ whole genome shotgun (WGS) entry which is preliminary data.</text>
</comment>
<dbReference type="PANTHER" id="PTHR45653:SF6">
    <property type="entry name" value="DEDICATOR OF CYTOKINESIS PROTEIN 2"/>
    <property type="match status" value="1"/>
</dbReference>
<dbReference type="GO" id="GO:0016477">
    <property type="term" value="P:cell migration"/>
    <property type="evidence" value="ECO:0007669"/>
    <property type="project" value="TreeGrafter"/>
</dbReference>
<accession>A0A850VBD3</accession>
<evidence type="ECO:0000259" key="1">
    <source>
        <dbReference type="Pfam" id="PF23554"/>
    </source>
</evidence>